<proteinExistence type="inferred from homology"/>
<evidence type="ECO:0000256" key="7">
    <source>
        <dbReference type="ARBA" id="ARBA00022927"/>
    </source>
</evidence>
<dbReference type="PANTHER" id="PTHR43386">
    <property type="entry name" value="OLIGOPEPTIDE TRANSPORT SYSTEM PERMEASE PROTEIN APPC"/>
    <property type="match status" value="1"/>
</dbReference>
<keyword evidence="6" id="KW-0571">Peptide transport</keyword>
<sequence>MTAVPRPLPSRTALWARRVLADRRAVLGLTLLGALVLLAFAGPALSRWEWTDTDFTAIREPPSAEHWFGTTDSGRDVYALTLRGMRRSLLIGFCAAALTTALAALVGITAGYAGGWIDRTLMWGTDLLLVVPAFLVVAMLSPALGATWPLLVAVLAAVMWTITARMVRHMTISLKRREFVLAARYMGVGPVRTVLRHILPHLASLLIIDGTLNVGVAIVAESALAYFGFGVRPPDVSLGTLIADGSGAVTAFPWLFGFAAALLVLTVLAVNLVGEGLRDALDPAAGGGAR</sequence>
<keyword evidence="5 12" id="KW-0812">Transmembrane</keyword>
<evidence type="ECO:0000256" key="11">
    <source>
        <dbReference type="ARBA" id="ARBA00072251"/>
    </source>
</evidence>
<dbReference type="InterPro" id="IPR025966">
    <property type="entry name" value="OppC_N"/>
</dbReference>
<evidence type="ECO:0000256" key="8">
    <source>
        <dbReference type="ARBA" id="ARBA00022989"/>
    </source>
</evidence>
<dbReference type="Gene3D" id="1.10.3720.10">
    <property type="entry name" value="MetI-like"/>
    <property type="match status" value="1"/>
</dbReference>
<feature type="transmembrane region" description="Helical" evidence="12">
    <location>
        <begin position="120"/>
        <end position="140"/>
    </location>
</feature>
<name>D1AAA3_THECD</name>
<feature type="domain" description="ABC transmembrane type-1" evidence="13">
    <location>
        <begin position="85"/>
        <end position="274"/>
    </location>
</feature>
<dbReference type="AlphaFoldDB" id="D1AAA3"/>
<evidence type="ECO:0000313" key="14">
    <source>
        <dbReference type="EMBL" id="ACY98816.1"/>
    </source>
</evidence>
<dbReference type="CDD" id="cd06261">
    <property type="entry name" value="TM_PBP2"/>
    <property type="match status" value="1"/>
</dbReference>
<evidence type="ECO:0000256" key="4">
    <source>
        <dbReference type="ARBA" id="ARBA00022519"/>
    </source>
</evidence>
<protein>
    <recommendedName>
        <fullName evidence="11">Oligopeptide transport system permease protein OppC</fullName>
    </recommendedName>
</protein>
<comment type="similarity">
    <text evidence="10">Belongs to the binding-protein-dependent transport system permease family. OppBC subfamily.</text>
</comment>
<dbReference type="eggNOG" id="COG1173">
    <property type="taxonomic scope" value="Bacteria"/>
</dbReference>
<evidence type="ECO:0000256" key="10">
    <source>
        <dbReference type="ARBA" id="ARBA00024202"/>
    </source>
</evidence>
<dbReference type="InterPro" id="IPR050366">
    <property type="entry name" value="BP-dependent_transpt_permease"/>
</dbReference>
<evidence type="ECO:0000256" key="9">
    <source>
        <dbReference type="ARBA" id="ARBA00023136"/>
    </source>
</evidence>
<dbReference type="STRING" id="471852.Tcur_3277"/>
<accession>D1AAA3</accession>
<dbReference type="KEGG" id="tcu:Tcur_3277"/>
<evidence type="ECO:0000256" key="3">
    <source>
        <dbReference type="ARBA" id="ARBA00022475"/>
    </source>
</evidence>
<evidence type="ECO:0000313" key="15">
    <source>
        <dbReference type="Proteomes" id="UP000001918"/>
    </source>
</evidence>
<dbReference type="RefSeq" id="WP_012853600.1">
    <property type="nucleotide sequence ID" value="NC_013510.1"/>
</dbReference>
<dbReference type="Proteomes" id="UP000001918">
    <property type="component" value="Chromosome"/>
</dbReference>
<keyword evidence="4" id="KW-0997">Cell inner membrane</keyword>
<evidence type="ECO:0000256" key="2">
    <source>
        <dbReference type="ARBA" id="ARBA00022448"/>
    </source>
</evidence>
<dbReference type="GO" id="GO:0005886">
    <property type="term" value="C:plasma membrane"/>
    <property type="evidence" value="ECO:0007669"/>
    <property type="project" value="UniProtKB-SubCell"/>
</dbReference>
<keyword evidence="2 12" id="KW-0813">Transport</keyword>
<feature type="transmembrane region" description="Helical" evidence="12">
    <location>
        <begin position="202"/>
        <end position="231"/>
    </location>
</feature>
<feature type="transmembrane region" description="Helical" evidence="12">
    <location>
        <begin position="251"/>
        <end position="273"/>
    </location>
</feature>
<feature type="transmembrane region" description="Helical" evidence="12">
    <location>
        <begin position="89"/>
        <end position="113"/>
    </location>
</feature>
<keyword evidence="8 12" id="KW-1133">Transmembrane helix</keyword>
<evidence type="ECO:0000256" key="1">
    <source>
        <dbReference type="ARBA" id="ARBA00004429"/>
    </source>
</evidence>
<feature type="transmembrane region" description="Helical" evidence="12">
    <location>
        <begin position="146"/>
        <end position="167"/>
    </location>
</feature>
<gene>
    <name evidence="14" type="ordered locus">Tcur_3277</name>
</gene>
<dbReference type="Pfam" id="PF00528">
    <property type="entry name" value="BPD_transp_1"/>
    <property type="match status" value="1"/>
</dbReference>
<evidence type="ECO:0000256" key="12">
    <source>
        <dbReference type="RuleBase" id="RU363032"/>
    </source>
</evidence>
<dbReference type="GO" id="GO:0055085">
    <property type="term" value="P:transmembrane transport"/>
    <property type="evidence" value="ECO:0007669"/>
    <property type="project" value="InterPro"/>
</dbReference>
<dbReference type="HOGENOM" id="CLU_028518_1_3_11"/>
<organism evidence="14 15">
    <name type="scientific">Thermomonospora curvata (strain ATCC 19995 / DSM 43183 / JCM 3096 / KCTC 9072 / NBRC 15933 / NCIMB 10081 / Henssen B9)</name>
    <dbReference type="NCBI Taxonomy" id="471852"/>
    <lineage>
        <taxon>Bacteria</taxon>
        <taxon>Bacillati</taxon>
        <taxon>Actinomycetota</taxon>
        <taxon>Actinomycetes</taxon>
        <taxon>Streptosporangiales</taxon>
        <taxon>Thermomonosporaceae</taxon>
        <taxon>Thermomonospora</taxon>
    </lineage>
</organism>
<comment type="subcellular location">
    <subcellularLocation>
        <location evidence="1">Cell inner membrane</location>
        <topology evidence="1">Multi-pass membrane protein</topology>
    </subcellularLocation>
    <subcellularLocation>
        <location evidence="12">Cell membrane</location>
        <topology evidence="12">Multi-pass membrane protein</topology>
    </subcellularLocation>
</comment>
<keyword evidence="9 12" id="KW-0472">Membrane</keyword>
<dbReference type="InterPro" id="IPR000515">
    <property type="entry name" value="MetI-like"/>
</dbReference>
<keyword evidence="3" id="KW-1003">Cell membrane</keyword>
<evidence type="ECO:0000259" key="13">
    <source>
        <dbReference type="PROSITE" id="PS50928"/>
    </source>
</evidence>
<dbReference type="Pfam" id="PF12911">
    <property type="entry name" value="OppC_N"/>
    <property type="match status" value="1"/>
</dbReference>
<dbReference type="PANTHER" id="PTHR43386:SF2">
    <property type="entry name" value="OLIGOPEPTIDE TRANSPORT SYSTEM PERMEASE PROTEIN OPPC"/>
    <property type="match status" value="1"/>
</dbReference>
<dbReference type="OrthoDB" id="6637947at2"/>
<dbReference type="PROSITE" id="PS50928">
    <property type="entry name" value="ABC_TM1"/>
    <property type="match status" value="1"/>
</dbReference>
<dbReference type="GO" id="GO:0015031">
    <property type="term" value="P:protein transport"/>
    <property type="evidence" value="ECO:0007669"/>
    <property type="project" value="UniProtKB-KW"/>
</dbReference>
<reference evidence="14 15" key="1">
    <citation type="journal article" date="2011" name="Stand. Genomic Sci.">
        <title>Complete genome sequence of Thermomonospora curvata type strain (B9).</title>
        <authorList>
            <person name="Chertkov O."/>
            <person name="Sikorski J."/>
            <person name="Nolan M."/>
            <person name="Lapidus A."/>
            <person name="Lucas S."/>
            <person name="Del Rio T.G."/>
            <person name="Tice H."/>
            <person name="Cheng J.F."/>
            <person name="Goodwin L."/>
            <person name="Pitluck S."/>
            <person name="Liolios K."/>
            <person name="Ivanova N."/>
            <person name="Mavromatis K."/>
            <person name="Mikhailova N."/>
            <person name="Ovchinnikova G."/>
            <person name="Pati A."/>
            <person name="Chen A."/>
            <person name="Palaniappan K."/>
            <person name="Djao O.D."/>
            <person name="Land M."/>
            <person name="Hauser L."/>
            <person name="Chang Y.J."/>
            <person name="Jeffries C.D."/>
            <person name="Brettin T."/>
            <person name="Han C."/>
            <person name="Detter J.C."/>
            <person name="Rohde M."/>
            <person name="Goker M."/>
            <person name="Woyke T."/>
            <person name="Bristow J."/>
            <person name="Eisen J.A."/>
            <person name="Markowitz V."/>
            <person name="Hugenholtz P."/>
            <person name="Klenk H.P."/>
            <person name="Kyrpides N.C."/>
        </authorList>
    </citation>
    <scope>NUCLEOTIDE SEQUENCE [LARGE SCALE GENOMIC DNA]</scope>
    <source>
        <strain evidence="15">ATCC 19995 / DSM 43183 / JCM 3096 / KCTC 9072 / NBRC 15933 / NCIMB 10081 / Henssen B9</strain>
    </source>
</reference>
<dbReference type="InterPro" id="IPR035906">
    <property type="entry name" value="MetI-like_sf"/>
</dbReference>
<dbReference type="SUPFAM" id="SSF161098">
    <property type="entry name" value="MetI-like"/>
    <property type="match status" value="1"/>
</dbReference>
<dbReference type="GO" id="GO:0015833">
    <property type="term" value="P:peptide transport"/>
    <property type="evidence" value="ECO:0007669"/>
    <property type="project" value="UniProtKB-KW"/>
</dbReference>
<dbReference type="EMBL" id="CP001738">
    <property type="protein sequence ID" value="ACY98816.1"/>
    <property type="molecule type" value="Genomic_DNA"/>
</dbReference>
<evidence type="ECO:0000256" key="6">
    <source>
        <dbReference type="ARBA" id="ARBA00022856"/>
    </source>
</evidence>
<keyword evidence="7" id="KW-0653">Protein transport</keyword>
<keyword evidence="15" id="KW-1185">Reference proteome</keyword>
<evidence type="ECO:0000256" key="5">
    <source>
        <dbReference type="ARBA" id="ARBA00022692"/>
    </source>
</evidence>